<evidence type="ECO:0000256" key="2">
    <source>
        <dbReference type="ARBA" id="ARBA00037999"/>
    </source>
</evidence>
<accession>A0A1H0YMW2</accession>
<evidence type="ECO:0000313" key="6">
    <source>
        <dbReference type="EMBL" id="SDQ16450.1"/>
    </source>
</evidence>
<dbReference type="PANTHER" id="PTHR30244">
    <property type="entry name" value="TRANSAMINASE"/>
    <property type="match status" value="1"/>
</dbReference>
<evidence type="ECO:0000313" key="7">
    <source>
        <dbReference type="Proteomes" id="UP000183487"/>
    </source>
</evidence>
<dbReference type="SUPFAM" id="SSF53383">
    <property type="entry name" value="PLP-dependent transferases"/>
    <property type="match status" value="1"/>
</dbReference>
<evidence type="ECO:0000256" key="4">
    <source>
        <dbReference type="PIRSR" id="PIRSR000390-2"/>
    </source>
</evidence>
<dbReference type="GO" id="GO:0008483">
    <property type="term" value="F:transaminase activity"/>
    <property type="evidence" value="ECO:0007669"/>
    <property type="project" value="TreeGrafter"/>
</dbReference>
<dbReference type="Gene3D" id="3.90.1150.10">
    <property type="entry name" value="Aspartate Aminotransferase, domain 1"/>
    <property type="match status" value="1"/>
</dbReference>
<dbReference type="InterPro" id="IPR015424">
    <property type="entry name" value="PyrdxlP-dep_Trfase"/>
</dbReference>
<feature type="active site" description="Proton acceptor" evidence="3">
    <location>
        <position position="186"/>
    </location>
</feature>
<dbReference type="InterPro" id="IPR015421">
    <property type="entry name" value="PyrdxlP-dep_Trfase_major"/>
</dbReference>
<keyword evidence="7" id="KW-1185">Reference proteome</keyword>
<dbReference type="RefSeq" id="WP_074762513.1">
    <property type="nucleotide sequence ID" value="NZ_FNKP01000001.1"/>
</dbReference>
<dbReference type="AlphaFoldDB" id="A0A1H0YMW2"/>
<dbReference type="GO" id="GO:0030170">
    <property type="term" value="F:pyridoxal phosphate binding"/>
    <property type="evidence" value="ECO:0007669"/>
    <property type="project" value="UniProtKB-ARBA"/>
</dbReference>
<evidence type="ECO:0000256" key="1">
    <source>
        <dbReference type="ARBA" id="ARBA00022898"/>
    </source>
</evidence>
<proteinExistence type="inferred from homology"/>
<dbReference type="EMBL" id="FNKP01000001">
    <property type="protein sequence ID" value="SDQ16450.1"/>
    <property type="molecule type" value="Genomic_DNA"/>
</dbReference>
<dbReference type="CDD" id="cd00616">
    <property type="entry name" value="AHBA_syn"/>
    <property type="match status" value="1"/>
</dbReference>
<reference evidence="7" key="1">
    <citation type="submission" date="2016-10" db="EMBL/GenBank/DDBJ databases">
        <authorList>
            <person name="Varghese N."/>
        </authorList>
    </citation>
    <scope>NUCLEOTIDE SEQUENCE [LARGE SCALE GENOMIC DNA]</scope>
    <source>
        <strain evidence="7">GAS106B</strain>
    </source>
</reference>
<keyword evidence="1 4" id="KW-0663">Pyridoxal phosphate</keyword>
<dbReference type="PANTHER" id="PTHR30244:SF36">
    <property type="entry name" value="3-OXO-GLUCOSE-6-PHOSPHATE:GLUTAMATE AMINOTRANSFERASE"/>
    <property type="match status" value="1"/>
</dbReference>
<protein>
    <submittedName>
        <fullName evidence="6">dTDP-4-amino-4,6-dideoxygalactose transaminase</fullName>
    </submittedName>
</protein>
<dbReference type="GO" id="GO:0000271">
    <property type="term" value="P:polysaccharide biosynthetic process"/>
    <property type="evidence" value="ECO:0007669"/>
    <property type="project" value="TreeGrafter"/>
</dbReference>
<dbReference type="PIRSF" id="PIRSF000390">
    <property type="entry name" value="PLP_StrS"/>
    <property type="match status" value="1"/>
</dbReference>
<comment type="similarity">
    <text evidence="2 5">Belongs to the DegT/DnrJ/EryC1 family.</text>
</comment>
<evidence type="ECO:0000256" key="3">
    <source>
        <dbReference type="PIRSR" id="PIRSR000390-1"/>
    </source>
</evidence>
<feature type="modified residue" description="N6-(pyridoxal phosphate)lysine" evidence="4">
    <location>
        <position position="186"/>
    </location>
</feature>
<dbReference type="Gene3D" id="3.40.640.10">
    <property type="entry name" value="Type I PLP-dependent aspartate aminotransferase-like (Major domain)"/>
    <property type="match status" value="1"/>
</dbReference>
<evidence type="ECO:0000256" key="5">
    <source>
        <dbReference type="RuleBase" id="RU004508"/>
    </source>
</evidence>
<dbReference type="FunFam" id="3.40.640.10:FF:000089">
    <property type="entry name" value="Aminotransferase, DegT/DnrJ/EryC1/StrS family"/>
    <property type="match status" value="1"/>
</dbReference>
<dbReference type="Proteomes" id="UP000183487">
    <property type="component" value="Unassembled WGS sequence"/>
</dbReference>
<dbReference type="Pfam" id="PF01041">
    <property type="entry name" value="DegT_DnrJ_EryC1"/>
    <property type="match status" value="1"/>
</dbReference>
<dbReference type="InterPro" id="IPR000653">
    <property type="entry name" value="DegT/StrS_aminotransferase"/>
</dbReference>
<dbReference type="InterPro" id="IPR015422">
    <property type="entry name" value="PyrdxlP-dep_Trfase_small"/>
</dbReference>
<organism evidence="6 7">
    <name type="scientific">Paraburkholderia fungorum</name>
    <dbReference type="NCBI Taxonomy" id="134537"/>
    <lineage>
        <taxon>Bacteria</taxon>
        <taxon>Pseudomonadati</taxon>
        <taxon>Pseudomonadota</taxon>
        <taxon>Betaproteobacteria</taxon>
        <taxon>Burkholderiales</taxon>
        <taxon>Burkholderiaceae</taxon>
        <taxon>Paraburkholderia</taxon>
    </lineage>
</organism>
<gene>
    <name evidence="6" type="ORF">SAMN05443245_0174</name>
</gene>
<dbReference type="OrthoDB" id="9804264at2"/>
<name>A0A1H0YMW2_9BURK</name>
<sequence>MPVDFLNLGRANAPLLDEIQQAVARVVASGWYVLGSETTAFEEEFASYCGVRHCIGVGNGLDALTLVLRARGISEGDEVIVPSNTFIATWLAVSQTGARVVPVEPDEHTHNLDPTLIEAAITPRTRAIIPVHLYGQPAQMDSINEIAQRHGLFVLEDAAQAHGARFMGRRAGSLGDAAAFSFYPGKNLGAMGDGGAITTNDDDLAAKVRKLRNYGSSVKYRHELIGINSRLDEIQAAILRVKLRSLDADNAKRSAVANAYSERLAGLPLHLPAIARDTESAWHLYVIRAPRRDDLQALLKQRGIDTLVHYPTACHRQHAYAGGEWPALPIADRLQDQVLSLPMAPYLDSDEIQSVVTAISEHFSWAAAAGCMDPIA</sequence>